<dbReference type="SUPFAM" id="SSF54909">
    <property type="entry name" value="Dimeric alpha+beta barrel"/>
    <property type="match status" value="1"/>
</dbReference>
<evidence type="ECO:0000313" key="3">
    <source>
        <dbReference type="Proteomes" id="UP001333996"/>
    </source>
</evidence>
<dbReference type="Proteomes" id="UP001333996">
    <property type="component" value="Unassembled WGS sequence"/>
</dbReference>
<name>A0ABU7FTM1_9ACTN</name>
<dbReference type="EMBL" id="JAYWVC010000230">
    <property type="protein sequence ID" value="MED7827412.1"/>
    <property type="molecule type" value="Genomic_DNA"/>
</dbReference>
<organism evidence="2 3">
    <name type="scientific">Streptomyces chiangmaiensis</name>
    <dbReference type="NCBI Taxonomy" id="766497"/>
    <lineage>
        <taxon>Bacteria</taxon>
        <taxon>Bacillati</taxon>
        <taxon>Actinomycetota</taxon>
        <taxon>Actinomycetes</taxon>
        <taxon>Kitasatosporales</taxon>
        <taxon>Streptomycetaceae</taxon>
        <taxon>Streptomyces</taxon>
    </lineage>
</organism>
<reference evidence="2" key="1">
    <citation type="submission" date="2024-01" db="EMBL/GenBank/DDBJ databases">
        <title>First draft genome sequence data of TA4-1, the type strain of Gram-positive actinobacterium Streptomyces chiangmaiensis.</title>
        <authorList>
            <person name="Yasawong M."/>
            <person name="Nantapong N."/>
        </authorList>
    </citation>
    <scope>NUCLEOTIDE SEQUENCE</scope>
    <source>
        <strain evidence="2">TA4-1</strain>
    </source>
</reference>
<gene>
    <name evidence="2" type="ORF">VXC91_37310</name>
</gene>
<dbReference type="RefSeq" id="WP_329511793.1">
    <property type="nucleotide sequence ID" value="NZ_BAAAYZ010000140.1"/>
</dbReference>
<dbReference type="Pfam" id="PF03992">
    <property type="entry name" value="ABM"/>
    <property type="match status" value="1"/>
</dbReference>
<evidence type="ECO:0000259" key="1">
    <source>
        <dbReference type="Pfam" id="PF03992"/>
    </source>
</evidence>
<dbReference type="InterPro" id="IPR007138">
    <property type="entry name" value="ABM_dom"/>
</dbReference>
<keyword evidence="3" id="KW-1185">Reference proteome</keyword>
<evidence type="ECO:0000313" key="2">
    <source>
        <dbReference type="EMBL" id="MED7827412.1"/>
    </source>
</evidence>
<sequence length="112" mass="12172">MPEIRRFLKRGVTALKIGLLVRIEARPEHADEVEAALRGAQELAEQEQGTVTWFAFRQGATTFGVFDTFDDEQGRQAHLEGRIAAALGEIAETKLTSAPVIVPVDLLGAKAS</sequence>
<feature type="domain" description="ABM" evidence="1">
    <location>
        <begin position="18"/>
        <end position="80"/>
    </location>
</feature>
<keyword evidence="2" id="KW-0560">Oxidoreductase</keyword>
<proteinExistence type="predicted"/>
<keyword evidence="2" id="KW-0503">Monooxygenase</keyword>
<comment type="caution">
    <text evidence="2">The sequence shown here is derived from an EMBL/GenBank/DDBJ whole genome shotgun (WGS) entry which is preliminary data.</text>
</comment>
<dbReference type="GO" id="GO:0004497">
    <property type="term" value="F:monooxygenase activity"/>
    <property type="evidence" value="ECO:0007669"/>
    <property type="project" value="UniProtKB-KW"/>
</dbReference>
<protein>
    <submittedName>
        <fullName evidence="2">Antibiotic biosynthesis monooxygenase</fullName>
    </submittedName>
</protein>
<dbReference type="InterPro" id="IPR011008">
    <property type="entry name" value="Dimeric_a/b-barrel"/>
</dbReference>
<accession>A0ABU7FTM1</accession>
<dbReference type="Gene3D" id="3.30.70.100">
    <property type="match status" value="1"/>
</dbReference>